<organism evidence="4 5">
    <name type="scientific">Sorangium cellulosum</name>
    <name type="common">Polyangium cellulosum</name>
    <dbReference type="NCBI Taxonomy" id="56"/>
    <lineage>
        <taxon>Bacteria</taxon>
        <taxon>Pseudomonadati</taxon>
        <taxon>Myxococcota</taxon>
        <taxon>Polyangia</taxon>
        <taxon>Polyangiales</taxon>
        <taxon>Polyangiaceae</taxon>
        <taxon>Sorangium</taxon>
    </lineage>
</organism>
<reference evidence="4 5" key="1">
    <citation type="submission" date="2014-02" db="EMBL/GenBank/DDBJ databases">
        <title>The small core and large imbalanced accessory genome model reveals a collaborative survival strategy of Sorangium cellulosum strains in nature.</title>
        <authorList>
            <person name="Han K."/>
            <person name="Peng R."/>
            <person name="Blom J."/>
            <person name="Li Y.-Z."/>
        </authorList>
    </citation>
    <scope>NUCLEOTIDE SEQUENCE [LARGE SCALE GENOMIC DNA]</scope>
    <source>
        <strain evidence="4 5">So0011-07</strain>
    </source>
</reference>
<accession>A0A150QRW2</accession>
<dbReference type="PANTHER" id="PTHR43265:SF1">
    <property type="entry name" value="ESTERASE ESTD"/>
    <property type="match status" value="1"/>
</dbReference>
<dbReference type="AlphaFoldDB" id="A0A150QRW2"/>
<comment type="caution">
    <text evidence="4">The sequence shown here is derived from an EMBL/GenBank/DDBJ whole genome shotgun (WGS) entry which is preliminary data.</text>
</comment>
<evidence type="ECO:0000313" key="4">
    <source>
        <dbReference type="EMBL" id="KYF70694.1"/>
    </source>
</evidence>
<dbReference type="Pfam" id="PF12146">
    <property type="entry name" value="Hydrolase_4"/>
    <property type="match status" value="1"/>
</dbReference>
<feature type="chain" id="PRO_5007567014" description="Serine aminopeptidase S33 domain-containing protein" evidence="2">
    <location>
        <begin position="31"/>
        <end position="361"/>
    </location>
</feature>
<feature type="signal peptide" evidence="2">
    <location>
        <begin position="1"/>
        <end position="30"/>
    </location>
</feature>
<evidence type="ECO:0000313" key="5">
    <source>
        <dbReference type="Proteomes" id="UP000075635"/>
    </source>
</evidence>
<name>A0A150QRW2_SORCE</name>
<evidence type="ECO:0000259" key="3">
    <source>
        <dbReference type="Pfam" id="PF12146"/>
    </source>
</evidence>
<keyword evidence="2" id="KW-0732">Signal</keyword>
<dbReference type="InterPro" id="IPR022742">
    <property type="entry name" value="Hydrolase_4"/>
</dbReference>
<gene>
    <name evidence="4" type="ORF">BE17_34885</name>
</gene>
<dbReference type="EMBL" id="JEMB01003568">
    <property type="protein sequence ID" value="KYF70694.1"/>
    <property type="molecule type" value="Genomic_DNA"/>
</dbReference>
<dbReference type="PANTHER" id="PTHR43265">
    <property type="entry name" value="ESTERASE ESTD"/>
    <property type="match status" value="1"/>
</dbReference>
<dbReference type="InterPro" id="IPR029058">
    <property type="entry name" value="AB_hydrolase_fold"/>
</dbReference>
<dbReference type="InterPro" id="IPR053145">
    <property type="entry name" value="AB_hydrolase_Est10"/>
</dbReference>
<feature type="domain" description="Serine aminopeptidase S33" evidence="3">
    <location>
        <begin position="117"/>
        <end position="325"/>
    </location>
</feature>
<feature type="region of interest" description="Disordered" evidence="1">
    <location>
        <begin position="39"/>
        <end position="63"/>
    </location>
</feature>
<dbReference type="GO" id="GO:0052689">
    <property type="term" value="F:carboxylic ester hydrolase activity"/>
    <property type="evidence" value="ECO:0007669"/>
    <property type="project" value="TreeGrafter"/>
</dbReference>
<protein>
    <recommendedName>
        <fullName evidence="3">Serine aminopeptidase S33 domain-containing protein</fullName>
    </recommendedName>
</protein>
<dbReference type="Gene3D" id="3.40.50.1820">
    <property type="entry name" value="alpha/beta hydrolase"/>
    <property type="match status" value="1"/>
</dbReference>
<dbReference type="SUPFAM" id="SSF53474">
    <property type="entry name" value="alpha/beta-Hydrolases"/>
    <property type="match status" value="1"/>
</dbReference>
<evidence type="ECO:0000256" key="2">
    <source>
        <dbReference type="SAM" id="SignalP"/>
    </source>
</evidence>
<proteinExistence type="predicted"/>
<sequence length="361" mass="37312">MSLRSCLLVPARRAAFAVSCAAALASSCLASGCGAGEGGAPPPGGSSALPGDAEPPPDAPACPEAASAEITAENARGALAGTLEVPAGCGPFPAVLIIPGSGPTDRDGNQATAEMLANSYKLLAEGLRDRGIASIRYDKAGIGGSVSAAPREEQELRFDMGADDAALWVKKLRDDGRFATVTVAGHSEGALLGMLVAQRTQIDGYVSIAGAGRPVGAVLREQLASLPDEDRERAYEIIGQLEAGELVEEVPQTPLFLGLFRPSVQPYIISWMKYDPAAEIEKVTAPILVVQGTTDIQVKVEDAELLAGARPDAELVVIEGMSHTLKEATLSDASQQAAYTDPTLPVVARLFEALAGFIPAE</sequence>
<evidence type="ECO:0000256" key="1">
    <source>
        <dbReference type="SAM" id="MobiDB-lite"/>
    </source>
</evidence>
<dbReference type="PROSITE" id="PS51257">
    <property type="entry name" value="PROKAR_LIPOPROTEIN"/>
    <property type="match status" value="1"/>
</dbReference>
<dbReference type="Proteomes" id="UP000075635">
    <property type="component" value="Unassembled WGS sequence"/>
</dbReference>